<dbReference type="InterPro" id="IPR013221">
    <property type="entry name" value="Mur_ligase_cen"/>
</dbReference>
<dbReference type="EMBL" id="PCWO01000002">
    <property type="protein sequence ID" value="PIR05243.1"/>
    <property type="molecule type" value="Genomic_DNA"/>
</dbReference>
<reference evidence="3 4" key="1">
    <citation type="submission" date="2017-09" db="EMBL/GenBank/DDBJ databases">
        <title>Depth-based differentiation of microbial function through sediment-hosted aquifers and enrichment of novel symbionts in the deep terrestrial subsurface.</title>
        <authorList>
            <person name="Probst A.J."/>
            <person name="Ladd B."/>
            <person name="Jarett J.K."/>
            <person name="Geller-Mcgrath D.E."/>
            <person name="Sieber C.M."/>
            <person name="Emerson J.B."/>
            <person name="Anantharaman K."/>
            <person name="Thomas B.C."/>
            <person name="Malmstrom R."/>
            <person name="Stieglmeier M."/>
            <person name="Klingl A."/>
            <person name="Woyke T."/>
            <person name="Ryan C.M."/>
            <person name="Banfield J.F."/>
        </authorList>
    </citation>
    <scope>NUCLEOTIDE SEQUENCE [LARGE SCALE GENOMIC DNA]</scope>
    <source>
        <strain evidence="3">CG11_big_fil_rev_8_21_14_0_20_35_14</strain>
    </source>
</reference>
<accession>A0A2H0N8L6</accession>
<proteinExistence type="predicted"/>
<dbReference type="InterPro" id="IPR036565">
    <property type="entry name" value="Mur-like_cat_sf"/>
</dbReference>
<dbReference type="PANTHER" id="PTHR43445:SF5">
    <property type="entry name" value="UDP-N-ACETYLMURAMATE--L-ALANYL-GAMMA-D-GLUTAMYL-MESO-2,6-DIAMINOHEPTANDIOATE LIGASE"/>
    <property type="match status" value="1"/>
</dbReference>
<dbReference type="Pfam" id="PF01225">
    <property type="entry name" value="Mur_ligase"/>
    <property type="match status" value="1"/>
</dbReference>
<dbReference type="PANTHER" id="PTHR43445">
    <property type="entry name" value="UDP-N-ACETYLMURAMATE--L-ALANINE LIGASE-RELATED"/>
    <property type="match status" value="1"/>
</dbReference>
<dbReference type="SUPFAM" id="SSF53244">
    <property type="entry name" value="MurD-like peptide ligases, peptide-binding domain"/>
    <property type="match status" value="1"/>
</dbReference>
<organism evidence="3 4">
    <name type="scientific">Candidatus Liptonbacteria bacterium CG11_big_fil_rev_8_21_14_0_20_35_14</name>
    <dbReference type="NCBI Taxonomy" id="1974634"/>
    <lineage>
        <taxon>Bacteria</taxon>
        <taxon>Candidatus Liptoniibacteriota</taxon>
    </lineage>
</organism>
<evidence type="ECO:0000313" key="3">
    <source>
        <dbReference type="EMBL" id="PIR05243.1"/>
    </source>
</evidence>
<gene>
    <name evidence="3" type="ORF">COV57_00160</name>
</gene>
<dbReference type="SUPFAM" id="SSF51984">
    <property type="entry name" value="MurCD N-terminal domain"/>
    <property type="match status" value="1"/>
</dbReference>
<dbReference type="InterPro" id="IPR036615">
    <property type="entry name" value="Mur_ligase_C_dom_sf"/>
</dbReference>
<dbReference type="InterPro" id="IPR000713">
    <property type="entry name" value="Mur_ligase_N"/>
</dbReference>
<sequence>MPKAHFIGICGAGMNAVAKLLKDKGWSISGSDKGAYPPISTYLDNHYISYHTDYKKENIPSNVDLVVIGKHAKLTKEINEEVREAYKQNLTIQSFPEVLEELTKDTNNLVITGSHGKSTSTALTAWCLEKSNKKPSFLIGAIGTTPNTNALIGASNIFVLEGDEYPASNENNKSKFLYYNPTNILITSLAHDHINIFPTKESYIEPFKKLVNLTKNKIIICNKDEDAKQFIKALNKEVITYSLDQKSDWQATNIKLGEVTTFTLMHKNKAIIELETSLLGKHNIENIVGVSALLLELNLLTKEELQEGVKTFKPLARRLDQKNTNSLIPIFEGFGSSYSKAKSAIEAILLHFKDKELITIFEPHTFSWRNQSYIKNYQDVFEGSKEVLIYKPPTHGAETHDQLNFGEIIKESKKSNSNIYGFENIKEGENILKSLINKNSIILILTSGPMDGFIEKTIQIAENKFPSLNY</sequence>
<dbReference type="InterPro" id="IPR050061">
    <property type="entry name" value="MurCDEF_pg_biosynth"/>
</dbReference>
<dbReference type="AlphaFoldDB" id="A0A2H0N8L6"/>
<dbReference type="GO" id="GO:0005524">
    <property type="term" value="F:ATP binding"/>
    <property type="evidence" value="ECO:0007669"/>
    <property type="project" value="InterPro"/>
</dbReference>
<protein>
    <recommendedName>
        <fullName evidence="5">UDP-N-acetylmuramate:L-alanyl-gamma-D-glutamyl-meso-diaminopimelate ligase</fullName>
    </recommendedName>
</protein>
<feature type="domain" description="Mur ligase central" evidence="2">
    <location>
        <begin position="111"/>
        <end position="293"/>
    </location>
</feature>
<dbReference type="Proteomes" id="UP000229893">
    <property type="component" value="Unassembled WGS sequence"/>
</dbReference>
<dbReference type="GO" id="GO:0016881">
    <property type="term" value="F:acid-amino acid ligase activity"/>
    <property type="evidence" value="ECO:0007669"/>
    <property type="project" value="InterPro"/>
</dbReference>
<evidence type="ECO:0008006" key="5">
    <source>
        <dbReference type="Google" id="ProtNLM"/>
    </source>
</evidence>
<evidence type="ECO:0000259" key="1">
    <source>
        <dbReference type="Pfam" id="PF01225"/>
    </source>
</evidence>
<dbReference type="Pfam" id="PF08245">
    <property type="entry name" value="Mur_ligase_M"/>
    <property type="match status" value="1"/>
</dbReference>
<dbReference type="SUPFAM" id="SSF53623">
    <property type="entry name" value="MurD-like peptide ligases, catalytic domain"/>
    <property type="match status" value="1"/>
</dbReference>
<feature type="domain" description="Mur ligase N-terminal catalytic" evidence="1">
    <location>
        <begin position="4"/>
        <end position="104"/>
    </location>
</feature>
<dbReference type="Gene3D" id="3.90.190.20">
    <property type="entry name" value="Mur ligase, C-terminal domain"/>
    <property type="match status" value="1"/>
</dbReference>
<evidence type="ECO:0000313" key="4">
    <source>
        <dbReference type="Proteomes" id="UP000229893"/>
    </source>
</evidence>
<evidence type="ECO:0000259" key="2">
    <source>
        <dbReference type="Pfam" id="PF08245"/>
    </source>
</evidence>
<dbReference type="Gene3D" id="3.40.1190.10">
    <property type="entry name" value="Mur-like, catalytic domain"/>
    <property type="match status" value="1"/>
</dbReference>
<dbReference type="Gene3D" id="3.40.50.720">
    <property type="entry name" value="NAD(P)-binding Rossmann-like Domain"/>
    <property type="match status" value="1"/>
</dbReference>
<name>A0A2H0N8L6_9BACT</name>
<comment type="caution">
    <text evidence="3">The sequence shown here is derived from an EMBL/GenBank/DDBJ whole genome shotgun (WGS) entry which is preliminary data.</text>
</comment>